<dbReference type="OrthoDB" id="441890at2759"/>
<dbReference type="Proteomes" id="UP000009183">
    <property type="component" value="Chromosome 16"/>
</dbReference>
<dbReference type="HOGENOM" id="CLU_048204_0_0_1"/>
<dbReference type="InterPro" id="IPR010733">
    <property type="entry name" value="DUF1308"/>
</dbReference>
<dbReference type="InParanoid" id="F6HE81"/>
<evidence type="ECO:0000313" key="3">
    <source>
        <dbReference type="Proteomes" id="UP000009183"/>
    </source>
</evidence>
<sequence>MELIEEAKKRCTRVMERVERLDTSKITASCKGTLLKLASSELNFLSSTHLHQSLPLSVNISHLEAVVHILEQPFITGVSRVCKLFPLSPTIGNGEKSDCGAAKGVYLDIVCTLNRNPVWFIVSDRNPKYVSWDECSGNKGLRTRIQQVLDAARSSLTLKPSSVILFFSNGLDQCICEKLQGEFGAYECAVEFPDCSFDFLEEPESEWINVFARSYRGACILEIKVDHVSPSVLVYDVKDSPPDAVGTQIPEKHIDISLGASFSSLILGMKFCCLHAEGVETLLGQDDLINFDTTALIAVVSGISNGGTEKLLAAPETEMRLRFKGNYKFVIAQVLSEIQNPIHVELSGLTSGKRGIICETVHSEFKELVSMCGGPNEKLRADQLLKCLMVVPDSPSARMMGLPTTRKLALKNKVVFGTGDYWHAPTLTANMAFVRAISQTGMSLFTIEHRPRALTGN</sequence>
<dbReference type="Pfam" id="PF07000">
    <property type="entry name" value="DUF1308"/>
    <property type="match status" value="1"/>
</dbReference>
<keyword evidence="3" id="KW-1185">Reference proteome</keyword>
<organism evidence="2 3">
    <name type="scientific">Vitis vinifera</name>
    <name type="common">Grape</name>
    <dbReference type="NCBI Taxonomy" id="29760"/>
    <lineage>
        <taxon>Eukaryota</taxon>
        <taxon>Viridiplantae</taxon>
        <taxon>Streptophyta</taxon>
        <taxon>Embryophyta</taxon>
        <taxon>Tracheophyta</taxon>
        <taxon>Spermatophyta</taxon>
        <taxon>Magnoliopsida</taxon>
        <taxon>eudicotyledons</taxon>
        <taxon>Gunneridae</taxon>
        <taxon>Pentapetalae</taxon>
        <taxon>rosids</taxon>
        <taxon>Vitales</taxon>
        <taxon>Vitaceae</taxon>
        <taxon>Viteae</taxon>
        <taxon>Vitis</taxon>
    </lineage>
</organism>
<evidence type="ECO:0000259" key="1">
    <source>
        <dbReference type="Pfam" id="PF07000"/>
    </source>
</evidence>
<feature type="domain" description="DUF1308" evidence="1">
    <location>
        <begin position="289"/>
        <end position="455"/>
    </location>
</feature>
<name>F6HE81_VITVI</name>
<dbReference type="PANTHER" id="PTHR13379:SF0">
    <property type="entry name" value="UPF0415 PROTEIN C7ORF25"/>
    <property type="match status" value="1"/>
</dbReference>
<dbReference type="FunCoup" id="F6HE81">
    <property type="interactions" value="1478"/>
</dbReference>
<proteinExistence type="predicted"/>
<dbReference type="AlphaFoldDB" id="F6HE81"/>
<gene>
    <name evidence="2" type="ordered locus">VIT_16s0039g00350</name>
</gene>
<dbReference type="eggNOG" id="KOG4529">
    <property type="taxonomic scope" value="Eukaryota"/>
</dbReference>
<dbReference type="STRING" id="29760.F6HE81"/>
<evidence type="ECO:0000313" key="2">
    <source>
        <dbReference type="EMBL" id="CCB50527.1"/>
    </source>
</evidence>
<dbReference type="PaxDb" id="29760-VIT_16s0039g00350.t01"/>
<protein>
    <recommendedName>
        <fullName evidence="1">DUF1308 domain-containing protein</fullName>
    </recommendedName>
</protein>
<accession>F6HE81</accession>
<dbReference type="EMBL" id="FN595750">
    <property type="protein sequence ID" value="CCB50527.1"/>
    <property type="molecule type" value="Genomic_DNA"/>
</dbReference>
<reference evidence="3" key="1">
    <citation type="journal article" date="2007" name="Nature">
        <title>The grapevine genome sequence suggests ancestral hexaploidization in major angiosperm phyla.</title>
        <authorList>
            <consortium name="The French-Italian Public Consortium for Grapevine Genome Characterization."/>
            <person name="Jaillon O."/>
            <person name="Aury J.-M."/>
            <person name="Noel B."/>
            <person name="Policriti A."/>
            <person name="Clepet C."/>
            <person name="Casagrande A."/>
            <person name="Choisne N."/>
            <person name="Aubourg S."/>
            <person name="Vitulo N."/>
            <person name="Jubin C."/>
            <person name="Vezzi A."/>
            <person name="Legeai F."/>
            <person name="Hugueney P."/>
            <person name="Dasilva C."/>
            <person name="Horner D."/>
            <person name="Mica E."/>
            <person name="Jublot D."/>
            <person name="Poulain J."/>
            <person name="Bruyere C."/>
            <person name="Billault A."/>
            <person name="Segurens B."/>
            <person name="Gouyvenoux M."/>
            <person name="Ugarte E."/>
            <person name="Cattonaro F."/>
            <person name="Anthouard V."/>
            <person name="Vico V."/>
            <person name="Del Fabbro C."/>
            <person name="Alaux M."/>
            <person name="Di Gaspero G."/>
            <person name="Dumas V."/>
            <person name="Felice N."/>
            <person name="Paillard S."/>
            <person name="Juman I."/>
            <person name="Moroldo M."/>
            <person name="Scalabrin S."/>
            <person name="Canaguier A."/>
            <person name="Le Clainche I."/>
            <person name="Malacrida G."/>
            <person name="Durand E."/>
            <person name="Pesole G."/>
            <person name="Laucou V."/>
            <person name="Chatelet P."/>
            <person name="Merdinoglu D."/>
            <person name="Delledonne M."/>
            <person name="Pezzotti M."/>
            <person name="Lecharny A."/>
            <person name="Scarpelli C."/>
            <person name="Artiguenave F."/>
            <person name="Pe M.E."/>
            <person name="Valle G."/>
            <person name="Morgante M."/>
            <person name="Caboche M."/>
            <person name="Adam-Blondon A.-F."/>
            <person name="Weissenbach J."/>
            <person name="Quetier F."/>
            <person name="Wincker P."/>
        </authorList>
    </citation>
    <scope>NUCLEOTIDE SEQUENCE [LARGE SCALE GENOMIC DNA]</scope>
    <source>
        <strain evidence="3">cv. Pinot noir / PN40024</strain>
    </source>
</reference>
<dbReference type="PANTHER" id="PTHR13379">
    <property type="entry name" value="UNCHARACTERIZED DUF1308"/>
    <property type="match status" value="1"/>
</dbReference>